<name>A0A0N5A3P5_PARTI</name>
<organism evidence="2 3">
    <name type="scientific">Parastrongyloides trichosuri</name>
    <name type="common">Possum-specific nematode worm</name>
    <dbReference type="NCBI Taxonomy" id="131310"/>
    <lineage>
        <taxon>Eukaryota</taxon>
        <taxon>Metazoa</taxon>
        <taxon>Ecdysozoa</taxon>
        <taxon>Nematoda</taxon>
        <taxon>Chromadorea</taxon>
        <taxon>Rhabditida</taxon>
        <taxon>Tylenchina</taxon>
        <taxon>Panagrolaimomorpha</taxon>
        <taxon>Strongyloidoidea</taxon>
        <taxon>Strongyloididae</taxon>
        <taxon>Parastrongyloides</taxon>
    </lineage>
</organism>
<protein>
    <submittedName>
        <fullName evidence="3">Spc7 domain-containing protein</fullName>
    </submittedName>
</protein>
<dbReference type="AlphaFoldDB" id="A0A0N5A3P5"/>
<keyword evidence="2" id="KW-1185">Reference proteome</keyword>
<feature type="coiled-coil region" evidence="1">
    <location>
        <begin position="422"/>
        <end position="507"/>
    </location>
</feature>
<evidence type="ECO:0000313" key="2">
    <source>
        <dbReference type="Proteomes" id="UP000038045"/>
    </source>
</evidence>
<dbReference type="Proteomes" id="UP000038045">
    <property type="component" value="Unplaced"/>
</dbReference>
<reference evidence="3" key="1">
    <citation type="submission" date="2017-02" db="UniProtKB">
        <authorList>
            <consortium name="WormBaseParasite"/>
        </authorList>
    </citation>
    <scope>IDENTIFICATION</scope>
</reference>
<dbReference type="STRING" id="131310.A0A0N5A3P5"/>
<evidence type="ECO:0000256" key="1">
    <source>
        <dbReference type="SAM" id="Coils"/>
    </source>
</evidence>
<dbReference type="WBParaSite" id="PTRK_0001624900.1">
    <property type="protein sequence ID" value="PTRK_0001624900.1"/>
    <property type="gene ID" value="PTRK_0001624900"/>
</dbReference>
<sequence>MFPNFLLSYIKKAFKSGEIRNDVYINIIEKYFSSVKFNPILISADSGDEIKHLLNKEPHIIWCDINNFSVNDDMDLNNFGDNYLSMHNFINGDESIDLGSEAIFNDEEFQEPLNNISFVRNEVPNISNGKSFSGSIESDIIMDDPSNTSNESYKVEIVEECVGKEINVLEDEYISDRDENISNKGLTTNLPFRKWYSMTDIYQNKNKSNNIYKNIWNDKLSKKFQSKKDKYMKASKYYHECIMNLGQADCFPGVMYDDMGRLLKNLCEKDQLNVLRTRLVLVNQHLLFERYSRLMYLRRIKSLFKHLLDEKNKNKYFKCLELTNKELERKLDQSNQLYTDLETISQEDIERLEKENDIWQAKVRELKDENEELKIKLQSNMINRNFEYIGSRNKEDEEKNLYSIIRDFEAEIELLKGELTSNQTLKASLNEALEINSRLNDKFNELKIKYETLVKENYSKTTKSQIDSLESRLICKEDELIRMQQQLNNARKEYKIITQNYRQLEHTVSLEAHKNKEIKALMAKQAQANSKLIDALNERFKTVSVLNEKQTEYISTLLGVIEKNKKCVVLPSNIANHELWNLPEGSISSELEQLSQDNLREGNNIQDLSKNNSVGQKYLQTRNSGRNSWNNSESNRSLNINRIRYDSQAENSS</sequence>
<evidence type="ECO:0000313" key="3">
    <source>
        <dbReference type="WBParaSite" id="PTRK_0001624900.1"/>
    </source>
</evidence>
<accession>A0A0N5A3P5</accession>
<proteinExistence type="predicted"/>
<feature type="coiled-coil region" evidence="1">
    <location>
        <begin position="317"/>
        <end position="383"/>
    </location>
</feature>
<keyword evidence="1" id="KW-0175">Coiled coil</keyword>